<protein>
    <submittedName>
        <fullName evidence="1">Uncharacterized protein</fullName>
    </submittedName>
</protein>
<comment type="caution">
    <text evidence="1">The sequence shown here is derived from an EMBL/GenBank/DDBJ whole genome shotgun (WGS) entry which is preliminary data.</text>
</comment>
<keyword evidence="2" id="KW-1185">Reference proteome</keyword>
<dbReference type="EMBL" id="CM047899">
    <property type="protein sequence ID" value="KAJ0101744.1"/>
    <property type="molecule type" value="Genomic_DNA"/>
</dbReference>
<evidence type="ECO:0000313" key="2">
    <source>
        <dbReference type="Proteomes" id="UP001164250"/>
    </source>
</evidence>
<name>A0ACC1BRY6_9ROSI</name>
<evidence type="ECO:0000313" key="1">
    <source>
        <dbReference type="EMBL" id="KAJ0101744.1"/>
    </source>
</evidence>
<gene>
    <name evidence="1" type="ORF">Patl1_05371</name>
</gene>
<organism evidence="1 2">
    <name type="scientific">Pistacia atlantica</name>
    <dbReference type="NCBI Taxonomy" id="434234"/>
    <lineage>
        <taxon>Eukaryota</taxon>
        <taxon>Viridiplantae</taxon>
        <taxon>Streptophyta</taxon>
        <taxon>Embryophyta</taxon>
        <taxon>Tracheophyta</taxon>
        <taxon>Spermatophyta</taxon>
        <taxon>Magnoliopsida</taxon>
        <taxon>eudicotyledons</taxon>
        <taxon>Gunneridae</taxon>
        <taxon>Pentapetalae</taxon>
        <taxon>rosids</taxon>
        <taxon>malvids</taxon>
        <taxon>Sapindales</taxon>
        <taxon>Anacardiaceae</taxon>
        <taxon>Pistacia</taxon>
    </lineage>
</organism>
<proteinExistence type="predicted"/>
<reference evidence="2" key="1">
    <citation type="journal article" date="2023" name="G3 (Bethesda)">
        <title>Genome assembly and association tests identify interacting loci associated with vigor, precocity, and sex in interspecific pistachio rootstocks.</title>
        <authorList>
            <person name="Palmer W."/>
            <person name="Jacygrad E."/>
            <person name="Sagayaradj S."/>
            <person name="Cavanaugh K."/>
            <person name="Han R."/>
            <person name="Bertier L."/>
            <person name="Beede B."/>
            <person name="Kafkas S."/>
            <person name="Golino D."/>
            <person name="Preece J."/>
            <person name="Michelmore R."/>
        </authorList>
    </citation>
    <scope>NUCLEOTIDE SEQUENCE [LARGE SCALE GENOMIC DNA]</scope>
</reference>
<dbReference type="Proteomes" id="UP001164250">
    <property type="component" value="Chromosome 3"/>
</dbReference>
<sequence length="36" mass="4187">MQIEDHLCGRKLNIPFLGKKPEEMSDKTGHSLIEKY</sequence>
<accession>A0ACC1BRY6</accession>